<evidence type="ECO:0000259" key="3">
    <source>
        <dbReference type="Pfam" id="PF06863"/>
    </source>
</evidence>
<reference evidence="5" key="1">
    <citation type="journal article" date="2019" name="Int. J. Syst. Evol. Microbiol.">
        <title>The Global Catalogue of Microorganisms (GCM) 10K type strain sequencing project: providing services to taxonomists for standard genome sequencing and annotation.</title>
        <authorList>
            <consortium name="The Broad Institute Genomics Platform"/>
            <consortium name="The Broad Institute Genome Sequencing Center for Infectious Disease"/>
            <person name="Wu L."/>
            <person name="Ma J."/>
        </authorList>
    </citation>
    <scope>NUCLEOTIDE SEQUENCE [LARGE SCALE GENOMIC DNA]</scope>
    <source>
        <strain evidence="5">JCM 11269</strain>
    </source>
</reference>
<organism evidence="4 5">
    <name type="scientific">Streptomyces thermogriseus</name>
    <dbReference type="NCBI Taxonomy" id="75292"/>
    <lineage>
        <taxon>Bacteria</taxon>
        <taxon>Bacillati</taxon>
        <taxon>Actinomycetota</taxon>
        <taxon>Actinomycetes</taxon>
        <taxon>Kitasatosporales</taxon>
        <taxon>Streptomycetaceae</taxon>
        <taxon>Streptomyces</taxon>
    </lineage>
</organism>
<name>A0ABP4DJQ4_9ACTN</name>
<feature type="domain" description="DUF1254" evidence="3">
    <location>
        <begin position="92"/>
        <end position="222"/>
    </location>
</feature>
<dbReference type="InterPro" id="IPR010621">
    <property type="entry name" value="DUF1214"/>
</dbReference>
<dbReference type="PANTHER" id="PTHR36509">
    <property type="entry name" value="BLL3101 PROTEIN"/>
    <property type="match status" value="1"/>
</dbReference>
<evidence type="ECO:0000259" key="2">
    <source>
        <dbReference type="Pfam" id="PF06742"/>
    </source>
</evidence>
<dbReference type="PANTHER" id="PTHR36509:SF2">
    <property type="entry name" value="BLL3101 PROTEIN"/>
    <property type="match status" value="1"/>
</dbReference>
<accession>A0ABP4DJQ4</accession>
<keyword evidence="1" id="KW-0732">Signal</keyword>
<dbReference type="EMBL" id="BAAAHU010000039">
    <property type="protein sequence ID" value="GAA1012698.1"/>
    <property type="molecule type" value="Genomic_DNA"/>
</dbReference>
<dbReference type="InterPro" id="IPR010679">
    <property type="entry name" value="DUF1254"/>
</dbReference>
<dbReference type="InterPro" id="IPR037050">
    <property type="entry name" value="DUF1254_sf"/>
</dbReference>
<dbReference type="Gene3D" id="2.60.120.600">
    <property type="entry name" value="Domain of unknown function DUF1214, C-terminal domain"/>
    <property type="match status" value="1"/>
</dbReference>
<dbReference type="Gene3D" id="2.60.40.1610">
    <property type="entry name" value="Domain of unknown function DUF1254"/>
    <property type="match status" value="1"/>
</dbReference>
<dbReference type="Pfam" id="PF06863">
    <property type="entry name" value="DUF1254"/>
    <property type="match status" value="1"/>
</dbReference>
<dbReference type="RefSeq" id="WP_079129944.1">
    <property type="nucleotide sequence ID" value="NZ_BAAAHU010000039.1"/>
</dbReference>
<dbReference type="Gene3D" id="1.10.3360.10">
    <property type="entry name" value="VPA0735-like domain"/>
    <property type="match status" value="1"/>
</dbReference>
<dbReference type="Proteomes" id="UP001501072">
    <property type="component" value="Unassembled WGS sequence"/>
</dbReference>
<protein>
    <submittedName>
        <fullName evidence="4">DUF1254 domain-containing protein</fullName>
    </submittedName>
</protein>
<feature type="domain" description="DUF1214" evidence="2">
    <location>
        <begin position="363"/>
        <end position="470"/>
    </location>
</feature>
<dbReference type="Pfam" id="PF06742">
    <property type="entry name" value="DUF1214"/>
    <property type="match status" value="1"/>
</dbReference>
<keyword evidence="5" id="KW-1185">Reference proteome</keyword>
<gene>
    <name evidence="4" type="ORF">GCM10009564_37200</name>
</gene>
<evidence type="ECO:0000313" key="5">
    <source>
        <dbReference type="Proteomes" id="UP001501072"/>
    </source>
</evidence>
<feature type="signal peptide" evidence="1">
    <location>
        <begin position="1"/>
        <end position="42"/>
    </location>
</feature>
<dbReference type="SUPFAM" id="SSF160935">
    <property type="entry name" value="VPA0735-like"/>
    <property type="match status" value="1"/>
</dbReference>
<evidence type="ECO:0000256" key="1">
    <source>
        <dbReference type="SAM" id="SignalP"/>
    </source>
</evidence>
<dbReference type="InterPro" id="IPR037049">
    <property type="entry name" value="DUF1214_C_sf"/>
</dbReference>
<comment type="caution">
    <text evidence="4">The sequence shown here is derived from an EMBL/GenBank/DDBJ whole genome shotgun (WGS) entry which is preliminary data.</text>
</comment>
<feature type="chain" id="PRO_5046768488" evidence="1">
    <location>
        <begin position="43"/>
        <end position="486"/>
    </location>
</feature>
<proteinExistence type="predicted"/>
<evidence type="ECO:0000313" key="4">
    <source>
        <dbReference type="EMBL" id="GAA1012698.1"/>
    </source>
</evidence>
<sequence>MSSAQPLRLRGPRIRLRGLRKGAVAGAAAALLLSAGAVDASAARQAPFGGASLADDAVDAYVYGYPLVLMQATKQLSTNVTRPDPTTVQAPVNQFAKAESIPGPESTTVVSPNVDTLYTSAWLDLKDEPVVLHLPDTRGRYYLMPILDAWTNVIASPGKRTTGTGAGDFAITGPDWHGTLPAGVKQIKSPTNTAWILGRTQLNGPSDLPAVRDLVAQYTLKPLSAHGRPYDPPAGRVDPAVPAMSPPDRVNRMDAQTFFSRLASAMADNPPSPADAPMVATLARLGISPGEPFDIDAKGPATAQALRQAVSAGRQRIQQAVSTIGKDVNGWRVALDLGRYGTDYLRRAATAWQGLGANLPQDAVYPLVLTDSEGRQLNGAHRYTIRFAPGSTPPANAFWSVTLYDQKGFLVPNSLDRYAIGHAVKPKADKDGSVVIHVRHDPPPPDQQSNWLPAPAGPFNMILRMYWPRQSVLDGTWSPPPVTRTG</sequence>